<feature type="domain" description="BioF2-like acetyltransferase" evidence="1">
    <location>
        <begin position="142"/>
        <end position="284"/>
    </location>
</feature>
<evidence type="ECO:0000259" key="1">
    <source>
        <dbReference type="Pfam" id="PF13480"/>
    </source>
</evidence>
<keyword evidence="2" id="KW-0808">Transferase</keyword>
<dbReference type="SUPFAM" id="SSF55729">
    <property type="entry name" value="Acyl-CoA N-acyltransferases (Nat)"/>
    <property type="match status" value="1"/>
</dbReference>
<name>A0A537JNK0_9BACT</name>
<dbReference type="Gene3D" id="3.40.630.30">
    <property type="match status" value="1"/>
</dbReference>
<dbReference type="InterPro" id="IPR038740">
    <property type="entry name" value="BioF2-like_GNAT_dom"/>
</dbReference>
<gene>
    <name evidence="2" type="ORF">E6H04_00005</name>
</gene>
<dbReference type="GO" id="GO:0016740">
    <property type="term" value="F:transferase activity"/>
    <property type="evidence" value="ECO:0007669"/>
    <property type="project" value="UniProtKB-KW"/>
</dbReference>
<evidence type="ECO:0000313" key="2">
    <source>
        <dbReference type="EMBL" id="TMI85133.1"/>
    </source>
</evidence>
<evidence type="ECO:0000313" key="3">
    <source>
        <dbReference type="Proteomes" id="UP000320048"/>
    </source>
</evidence>
<dbReference type="Pfam" id="PF13480">
    <property type="entry name" value="Acetyltransf_6"/>
    <property type="match status" value="1"/>
</dbReference>
<dbReference type="AlphaFoldDB" id="A0A537JNK0"/>
<sequence length="345" mass="39291">MRAYVRAFEPAKRLVLITARVGGRLQAVLPLIKERALSYGFPVTRLRGAANCHSCRFDVVRGAGLEGEVAVSAVWKSLRRFRHWDVLQFCDVPEAGALDRLCDVTRGDGLLIARWESKRSPYIPLSAFRGDEDPWRSNSSANFRSSMRKRIRRLGARGPLRLRRIETADQHCIQKFYDLEKTGWKGDVGSAIACNQSTRTFYDEIAENAARFNYLSLYFLEVNDQMVAANFGLSYRGRFFSLKLVMNEEYREFGPGHLMINAGVQDCVERGFTHYDFTGPREEYESTWTSHVRPHSEVLVFRDGPYGRLLHAVNLRLRGRVRLRARVGALLGRADRSPRSGGQPA</sequence>
<dbReference type="Proteomes" id="UP000320048">
    <property type="component" value="Unassembled WGS sequence"/>
</dbReference>
<proteinExistence type="predicted"/>
<reference evidence="2 3" key="1">
    <citation type="journal article" date="2019" name="Nat. Microbiol.">
        <title>Mediterranean grassland soil C-N compound turnover is dependent on rainfall and depth, and is mediated by genomically divergent microorganisms.</title>
        <authorList>
            <person name="Diamond S."/>
            <person name="Andeer P.F."/>
            <person name="Li Z."/>
            <person name="Crits-Christoph A."/>
            <person name="Burstein D."/>
            <person name="Anantharaman K."/>
            <person name="Lane K.R."/>
            <person name="Thomas B.C."/>
            <person name="Pan C."/>
            <person name="Northen T.R."/>
            <person name="Banfield J.F."/>
        </authorList>
    </citation>
    <scope>NUCLEOTIDE SEQUENCE [LARGE SCALE GENOMIC DNA]</scope>
    <source>
        <strain evidence="2">NP_7</strain>
    </source>
</reference>
<dbReference type="EMBL" id="VBAO01000001">
    <property type="protein sequence ID" value="TMI85133.1"/>
    <property type="molecule type" value="Genomic_DNA"/>
</dbReference>
<dbReference type="InterPro" id="IPR016181">
    <property type="entry name" value="Acyl_CoA_acyltransferase"/>
</dbReference>
<organism evidence="2 3">
    <name type="scientific">Candidatus Segetimicrobium genomatis</name>
    <dbReference type="NCBI Taxonomy" id="2569760"/>
    <lineage>
        <taxon>Bacteria</taxon>
        <taxon>Bacillati</taxon>
        <taxon>Candidatus Sysuimicrobiota</taxon>
        <taxon>Candidatus Sysuimicrobiia</taxon>
        <taxon>Candidatus Sysuimicrobiales</taxon>
        <taxon>Candidatus Segetimicrobiaceae</taxon>
        <taxon>Candidatus Segetimicrobium</taxon>
    </lineage>
</organism>
<comment type="caution">
    <text evidence="2">The sequence shown here is derived from an EMBL/GenBank/DDBJ whole genome shotgun (WGS) entry which is preliminary data.</text>
</comment>
<accession>A0A537JNK0</accession>
<protein>
    <submittedName>
        <fullName evidence="2">GNAT family N-acetyltransferase</fullName>
    </submittedName>
</protein>